<dbReference type="GO" id="GO:0019251">
    <property type="term" value="P:anaerobic cobalamin biosynthetic process"/>
    <property type="evidence" value="ECO:0007669"/>
    <property type="project" value="UniProtKB-UniRule"/>
</dbReference>
<keyword evidence="1 5" id="KW-0169">Cobalamin biosynthesis</keyword>
<dbReference type="InterPro" id="IPR036074">
    <property type="entry name" value="CbiD_sf"/>
</dbReference>
<dbReference type="GO" id="GO:0032259">
    <property type="term" value="P:methylation"/>
    <property type="evidence" value="ECO:0007669"/>
    <property type="project" value="UniProtKB-KW"/>
</dbReference>
<evidence type="ECO:0000256" key="1">
    <source>
        <dbReference type="ARBA" id="ARBA00022573"/>
    </source>
</evidence>
<dbReference type="PANTHER" id="PTHR35863:SF1">
    <property type="entry name" value="COBALT-PRECORRIN-5B C(1)-METHYLTRANSFERASE"/>
    <property type="match status" value="1"/>
</dbReference>
<keyword evidence="7" id="KW-1185">Reference proteome</keyword>
<evidence type="ECO:0000256" key="2">
    <source>
        <dbReference type="ARBA" id="ARBA00022603"/>
    </source>
</evidence>
<organism evidence="6 7">
    <name type="scientific">Desulfosporosinus acidiphilus (strain DSM 22704 / JCM 16185 / SJ4)</name>
    <dbReference type="NCBI Taxonomy" id="646529"/>
    <lineage>
        <taxon>Bacteria</taxon>
        <taxon>Bacillati</taxon>
        <taxon>Bacillota</taxon>
        <taxon>Clostridia</taxon>
        <taxon>Eubacteriales</taxon>
        <taxon>Desulfitobacteriaceae</taxon>
        <taxon>Desulfosporosinus</taxon>
    </lineage>
</organism>
<dbReference type="HAMAP" id="MF_00787">
    <property type="entry name" value="CbiD"/>
    <property type="match status" value="1"/>
</dbReference>
<evidence type="ECO:0000256" key="3">
    <source>
        <dbReference type="ARBA" id="ARBA00022679"/>
    </source>
</evidence>
<reference evidence="6 7" key="1">
    <citation type="journal article" date="2012" name="J. Bacteriol.">
        <title>Complete genome sequences of Desulfosporosinus orientis DSM765T, Desulfosporosinus youngiae DSM17734T, Desulfosporosinus meridiei DSM13257T, and Desulfosporosinus acidiphilus DSM22704T.</title>
        <authorList>
            <person name="Pester M."/>
            <person name="Brambilla E."/>
            <person name="Alazard D."/>
            <person name="Rattei T."/>
            <person name="Weinmaier T."/>
            <person name="Han J."/>
            <person name="Lucas S."/>
            <person name="Lapidus A."/>
            <person name="Cheng J.F."/>
            <person name="Goodwin L."/>
            <person name="Pitluck S."/>
            <person name="Peters L."/>
            <person name="Ovchinnikova G."/>
            <person name="Teshima H."/>
            <person name="Detter J.C."/>
            <person name="Han C.S."/>
            <person name="Tapia R."/>
            <person name="Land M.L."/>
            <person name="Hauser L."/>
            <person name="Kyrpides N.C."/>
            <person name="Ivanova N.N."/>
            <person name="Pagani I."/>
            <person name="Huntmann M."/>
            <person name="Wei C.L."/>
            <person name="Davenport K.W."/>
            <person name="Daligault H."/>
            <person name="Chain P.S."/>
            <person name="Chen A."/>
            <person name="Mavromatis K."/>
            <person name="Markowitz V."/>
            <person name="Szeto E."/>
            <person name="Mikhailova N."/>
            <person name="Pati A."/>
            <person name="Wagner M."/>
            <person name="Woyke T."/>
            <person name="Ollivier B."/>
            <person name="Klenk H.P."/>
            <person name="Spring S."/>
            <person name="Loy A."/>
        </authorList>
    </citation>
    <scope>NUCLEOTIDE SEQUENCE [LARGE SCALE GENOMIC DNA]</scope>
    <source>
        <strain evidence="7">DSM 22704 / JCM 16185 / SJ4</strain>
    </source>
</reference>
<name>I4D6F8_DESAJ</name>
<dbReference type="Proteomes" id="UP000002892">
    <property type="component" value="Chromosome"/>
</dbReference>
<comment type="function">
    <text evidence="5">Catalyzes the methylation of C-1 in cobalt-precorrin-5B to form cobalt-precorrin-6A.</text>
</comment>
<keyword evidence="3 5" id="KW-0808">Transferase</keyword>
<keyword evidence="4 5" id="KW-0949">S-adenosyl-L-methionine</keyword>
<comment type="pathway">
    <text evidence="5">Cofactor biosynthesis; adenosylcobalamin biosynthesis; cob(II)yrinate a,c-diamide from sirohydrochlorin (anaerobic route): step 6/10.</text>
</comment>
<dbReference type="PIRSF" id="PIRSF026782">
    <property type="entry name" value="CbiD"/>
    <property type="match status" value="1"/>
</dbReference>
<proteinExistence type="inferred from homology"/>
<dbReference type="SUPFAM" id="SSF111342">
    <property type="entry name" value="CbiD-like"/>
    <property type="match status" value="1"/>
</dbReference>
<dbReference type="UniPathway" id="UPA00148">
    <property type="reaction ID" value="UER00227"/>
</dbReference>
<evidence type="ECO:0000256" key="5">
    <source>
        <dbReference type="HAMAP-Rule" id="MF_00787"/>
    </source>
</evidence>
<evidence type="ECO:0000313" key="6">
    <source>
        <dbReference type="EMBL" id="AFM41382.1"/>
    </source>
</evidence>
<dbReference type="RefSeq" id="WP_014827381.1">
    <property type="nucleotide sequence ID" value="NC_018068.1"/>
</dbReference>
<dbReference type="Pfam" id="PF01888">
    <property type="entry name" value="CbiD"/>
    <property type="match status" value="1"/>
</dbReference>
<gene>
    <name evidence="5" type="primary">cbiD</name>
    <name evidence="6" type="ordered locus">Desaci_2432</name>
</gene>
<evidence type="ECO:0000313" key="7">
    <source>
        <dbReference type="Proteomes" id="UP000002892"/>
    </source>
</evidence>
<evidence type="ECO:0000256" key="4">
    <source>
        <dbReference type="ARBA" id="ARBA00022691"/>
    </source>
</evidence>
<comment type="similarity">
    <text evidence="5">Belongs to the CbiD family.</text>
</comment>
<comment type="catalytic activity">
    <reaction evidence="5">
        <text>Co-precorrin-5B + S-adenosyl-L-methionine = Co-precorrin-6A + S-adenosyl-L-homocysteine</text>
        <dbReference type="Rhea" id="RHEA:26285"/>
        <dbReference type="ChEBI" id="CHEBI:57856"/>
        <dbReference type="ChEBI" id="CHEBI:59789"/>
        <dbReference type="ChEBI" id="CHEBI:60063"/>
        <dbReference type="ChEBI" id="CHEBI:60064"/>
        <dbReference type="EC" id="2.1.1.195"/>
    </reaction>
</comment>
<dbReference type="OrthoDB" id="6439987at2"/>
<dbReference type="GO" id="GO:0043780">
    <property type="term" value="F:cobalt-precorrin-5B C1-methyltransferase activity"/>
    <property type="evidence" value="ECO:0007669"/>
    <property type="project" value="RHEA"/>
</dbReference>
<dbReference type="NCBIfam" id="TIGR00312">
    <property type="entry name" value="cbiD"/>
    <property type="match status" value="1"/>
</dbReference>
<dbReference type="HOGENOM" id="CLU_041273_1_0_9"/>
<keyword evidence="2 5" id="KW-0489">Methyltransferase</keyword>
<protein>
    <recommendedName>
        <fullName evidence="5">Cobalt-precorrin-5B C(1)-methyltransferase</fullName>
        <ecNumber evidence="5">2.1.1.195</ecNumber>
    </recommendedName>
    <alternativeName>
        <fullName evidence="5">Cobalt-precorrin-6A synthase</fullName>
    </alternativeName>
</protein>
<dbReference type="KEGG" id="dai:Desaci_2432"/>
<dbReference type="InterPro" id="IPR002748">
    <property type="entry name" value="CbiD"/>
</dbReference>
<dbReference type="EC" id="2.1.1.195" evidence="5"/>
<dbReference type="Gene3D" id="3.30.2110.10">
    <property type="entry name" value="CbiD-like"/>
    <property type="match status" value="1"/>
</dbReference>
<dbReference type="STRING" id="646529.Desaci_2432"/>
<sequence>MARDKDRHTWREGYTTGSCAAGAAKAACLLLQGGSLPERIEIPLPNQARLTMPVHGGNLENARATASILKDGGDDADITDGLEIRVLVRKLSIQGDVHINGGQGVGRVTKKGLDQPVGEKAINTVPRRMIREAVREVFPQEELEITVEVPGGEETAKHTLNPRLGIVGGISILGTSGIVRPMSEEAFKTSILPELDQAVAYGHQAIVLTPGHYGFRVATEDFNIPTEAVIQMSNFVGFLLEEAAYRGIEEVVLLGHIGKLIKVSGGIFHTHNRVADARMEILLAHAALMGIQSETLSLLSESPTTEGAALELLNQGHDGLLHHLAQLASERAQGFTFNRLRVGTIMTLLNGKPVGWDRNAQKIIESQQWKWPFEPFNGKP</sequence>
<dbReference type="PANTHER" id="PTHR35863">
    <property type="entry name" value="COBALT-PRECORRIN-5B C(1)-METHYLTRANSFERASE"/>
    <property type="match status" value="1"/>
</dbReference>
<dbReference type="EMBL" id="CP003639">
    <property type="protein sequence ID" value="AFM41382.1"/>
    <property type="molecule type" value="Genomic_DNA"/>
</dbReference>
<dbReference type="AlphaFoldDB" id="I4D6F8"/>
<accession>I4D6F8</accession>
<dbReference type="eggNOG" id="COG1903">
    <property type="taxonomic scope" value="Bacteria"/>
</dbReference>